<dbReference type="InterPro" id="IPR051396">
    <property type="entry name" value="Bact_Antivir_Def_Nuclease"/>
</dbReference>
<dbReference type="Pfam" id="PF13304">
    <property type="entry name" value="AAA_21"/>
    <property type="match status" value="1"/>
</dbReference>
<dbReference type="Gene3D" id="3.40.50.300">
    <property type="entry name" value="P-loop containing nucleotide triphosphate hydrolases"/>
    <property type="match status" value="1"/>
</dbReference>
<accession>A0ABR8J427</accession>
<dbReference type="InterPro" id="IPR003959">
    <property type="entry name" value="ATPase_AAA_core"/>
</dbReference>
<sequence length="459" mass="50986">MNQSDSNNSKPNQNVKGIAKIFISGYKSLYDECSMEVRPLTILAGANSSGKSSIMQPLLLMKQTLEATYDPGALLLNGPNVKFTSATQLFSKISGIKPNNKFTVGIGIENDQIISNVFTTHKREAIEIVEMIYKGNEKEFSLSPDMLPGDVLNILPKPYIEIYNAIQHTEALKNKMAWVVDRNRCFLEFSLSAREKYIISQNPLFNFLYSSPWEVFGNYIRQIIHVPGLRGNPERNYKITAIGDEFPGTFENYVASVINYWQKGKNNKTIKELCAALETLGLTCKVQARQVNDTQVELIVGRLPTLSKSKDDMVNIADVGFGVSQTLPVLVALLVAKPGQLVYIEQPEIHLHPRAQIAMAEILSNAAKRGVKVVVETHSDRLILAIQSLVAEGNLSPDLVKLHWFTRQENGITNVNSADLDETGAFGDWPEDFGDLSLQLENRYLSAAEARLMQGVHGG</sequence>
<dbReference type="EMBL" id="JACJTQ010000014">
    <property type="protein sequence ID" value="MBD2692355.1"/>
    <property type="molecule type" value="Genomic_DNA"/>
</dbReference>
<dbReference type="PANTHER" id="PTHR43581">
    <property type="entry name" value="ATP/GTP PHOSPHATASE"/>
    <property type="match status" value="1"/>
</dbReference>
<name>A0ABR8J427_9NOST</name>
<proteinExistence type="predicted"/>
<dbReference type="InterPro" id="IPR014592">
    <property type="entry name" value="P-loop_UCP034888"/>
</dbReference>
<gene>
    <name evidence="2" type="ORF">H6G68_11420</name>
</gene>
<evidence type="ECO:0000313" key="2">
    <source>
        <dbReference type="EMBL" id="MBD2692355.1"/>
    </source>
</evidence>
<protein>
    <submittedName>
        <fullName evidence="2">AAA family ATPase</fullName>
    </submittedName>
</protein>
<dbReference type="PIRSF" id="PIRSF034888">
    <property type="entry name" value="P-loop_UCP034888"/>
    <property type="match status" value="1"/>
</dbReference>
<dbReference type="PANTHER" id="PTHR43581:SF2">
    <property type="entry name" value="EXCINUCLEASE ATPASE SUBUNIT"/>
    <property type="match status" value="1"/>
</dbReference>
<dbReference type="SUPFAM" id="SSF52540">
    <property type="entry name" value="P-loop containing nucleoside triphosphate hydrolases"/>
    <property type="match status" value="1"/>
</dbReference>
<dbReference type="InterPro" id="IPR027417">
    <property type="entry name" value="P-loop_NTPase"/>
</dbReference>
<dbReference type="Proteomes" id="UP000660381">
    <property type="component" value="Unassembled WGS sequence"/>
</dbReference>
<evidence type="ECO:0000313" key="3">
    <source>
        <dbReference type="Proteomes" id="UP000660381"/>
    </source>
</evidence>
<keyword evidence="3" id="KW-1185">Reference proteome</keyword>
<reference evidence="2 3" key="1">
    <citation type="journal article" date="2020" name="ISME J.">
        <title>Comparative genomics reveals insights into cyanobacterial evolution and habitat adaptation.</title>
        <authorList>
            <person name="Chen M.Y."/>
            <person name="Teng W.K."/>
            <person name="Zhao L."/>
            <person name="Hu C.X."/>
            <person name="Zhou Y.K."/>
            <person name="Han B.P."/>
            <person name="Song L.R."/>
            <person name="Shu W.S."/>
        </authorList>
    </citation>
    <scope>NUCLEOTIDE SEQUENCE [LARGE SCALE GENOMIC DNA]</scope>
    <source>
        <strain evidence="2 3">FACHB-362</strain>
    </source>
</reference>
<dbReference type="RefSeq" id="WP_190906763.1">
    <property type="nucleotide sequence ID" value="NZ_JACJTQ010000014.1"/>
</dbReference>
<organism evidence="2 3">
    <name type="scientific">Anabaena catenula FACHB-362</name>
    <dbReference type="NCBI Taxonomy" id="2692877"/>
    <lineage>
        <taxon>Bacteria</taxon>
        <taxon>Bacillati</taxon>
        <taxon>Cyanobacteriota</taxon>
        <taxon>Cyanophyceae</taxon>
        <taxon>Nostocales</taxon>
        <taxon>Nostocaceae</taxon>
        <taxon>Anabaena</taxon>
    </lineage>
</organism>
<comment type="caution">
    <text evidence="2">The sequence shown here is derived from an EMBL/GenBank/DDBJ whole genome shotgun (WGS) entry which is preliminary data.</text>
</comment>
<feature type="domain" description="ATPase AAA-type core" evidence="1">
    <location>
        <begin position="40"/>
        <end position="383"/>
    </location>
</feature>
<evidence type="ECO:0000259" key="1">
    <source>
        <dbReference type="Pfam" id="PF13304"/>
    </source>
</evidence>